<proteinExistence type="inferred from homology"/>
<dbReference type="SUPFAM" id="SSF69065">
    <property type="entry name" value="RNase III domain-like"/>
    <property type="match status" value="1"/>
</dbReference>
<dbReference type="SMART" id="SM00358">
    <property type="entry name" value="DSRM"/>
    <property type="match status" value="1"/>
</dbReference>
<comment type="subcellular location">
    <subcellularLocation>
        <location evidence="2 15">Cytoplasm</location>
    </subcellularLocation>
</comment>
<keyword evidence="19" id="KW-1185">Reference proteome</keyword>
<evidence type="ECO:0000256" key="7">
    <source>
        <dbReference type="ARBA" id="ARBA00022664"/>
    </source>
</evidence>
<evidence type="ECO:0000256" key="11">
    <source>
        <dbReference type="ARBA" id="ARBA00022759"/>
    </source>
</evidence>
<dbReference type="Gene3D" id="3.30.160.20">
    <property type="match status" value="1"/>
</dbReference>
<protein>
    <recommendedName>
        <fullName evidence="15">Ribonuclease 3</fullName>
        <ecNumber evidence="15">3.1.26.3</ecNumber>
    </recommendedName>
    <alternativeName>
        <fullName evidence="15">Ribonuclease III</fullName>
        <shortName evidence="15">RNase III</shortName>
    </alternativeName>
</protein>
<feature type="domain" description="DRBM" evidence="16">
    <location>
        <begin position="161"/>
        <end position="230"/>
    </location>
</feature>
<evidence type="ECO:0000313" key="19">
    <source>
        <dbReference type="Proteomes" id="UP000059074"/>
    </source>
</evidence>
<comment type="caution">
    <text evidence="18">The sequence shown here is derived from an EMBL/GenBank/DDBJ whole genome shotgun (WGS) entry which is preliminary data.</text>
</comment>
<dbReference type="GO" id="GO:0019843">
    <property type="term" value="F:rRNA binding"/>
    <property type="evidence" value="ECO:0007669"/>
    <property type="project" value="UniProtKB-KW"/>
</dbReference>
<evidence type="ECO:0000256" key="4">
    <source>
        <dbReference type="ARBA" id="ARBA00011738"/>
    </source>
</evidence>
<dbReference type="Proteomes" id="UP000059074">
    <property type="component" value="Unassembled WGS sequence"/>
</dbReference>
<dbReference type="PROSITE" id="PS50142">
    <property type="entry name" value="RNASE_3_2"/>
    <property type="match status" value="1"/>
</dbReference>
<comment type="catalytic activity">
    <reaction evidence="1 15">
        <text>Endonucleolytic cleavage to 5'-phosphomonoester.</text>
        <dbReference type="EC" id="3.1.26.3"/>
    </reaction>
</comment>
<organism evidence="18 19">
    <name type="scientific">Hyphomicrobium sulfonivorans</name>
    <dbReference type="NCBI Taxonomy" id="121290"/>
    <lineage>
        <taxon>Bacteria</taxon>
        <taxon>Pseudomonadati</taxon>
        <taxon>Pseudomonadota</taxon>
        <taxon>Alphaproteobacteria</taxon>
        <taxon>Hyphomicrobiales</taxon>
        <taxon>Hyphomicrobiaceae</taxon>
        <taxon>Hyphomicrobium</taxon>
    </lineage>
</organism>
<dbReference type="GO" id="GO:0008033">
    <property type="term" value="P:tRNA processing"/>
    <property type="evidence" value="ECO:0007669"/>
    <property type="project" value="UniProtKB-KW"/>
</dbReference>
<dbReference type="GO" id="GO:0042802">
    <property type="term" value="F:identical protein binding"/>
    <property type="evidence" value="ECO:0007669"/>
    <property type="project" value="UniProtKB-ARBA"/>
</dbReference>
<dbReference type="GO" id="GO:0046872">
    <property type="term" value="F:metal ion binding"/>
    <property type="evidence" value="ECO:0007669"/>
    <property type="project" value="UniProtKB-KW"/>
</dbReference>
<keyword evidence="11 15" id="KW-0255">Endonuclease</keyword>
<evidence type="ECO:0000256" key="6">
    <source>
        <dbReference type="ARBA" id="ARBA00022552"/>
    </source>
</evidence>
<comment type="subunit">
    <text evidence="4 15">Homodimer.</text>
</comment>
<dbReference type="InterPro" id="IPR036389">
    <property type="entry name" value="RNase_III_sf"/>
</dbReference>
<dbReference type="FunFam" id="3.30.160.20:FF:000003">
    <property type="entry name" value="Ribonuclease 3"/>
    <property type="match status" value="1"/>
</dbReference>
<dbReference type="EC" id="3.1.26.3" evidence="15"/>
<evidence type="ECO:0000256" key="8">
    <source>
        <dbReference type="ARBA" id="ARBA00022694"/>
    </source>
</evidence>
<feature type="active site" evidence="15">
    <location>
        <position position="52"/>
    </location>
</feature>
<keyword evidence="14 15" id="KW-0694">RNA-binding</keyword>
<evidence type="ECO:0000256" key="15">
    <source>
        <dbReference type="HAMAP-Rule" id="MF_00104"/>
    </source>
</evidence>
<keyword evidence="13 15" id="KW-0460">Magnesium</keyword>
<dbReference type="GO" id="GO:0004525">
    <property type="term" value="F:ribonuclease III activity"/>
    <property type="evidence" value="ECO:0007669"/>
    <property type="project" value="UniProtKB-UniRule"/>
</dbReference>
<gene>
    <name evidence="15" type="primary">rnc</name>
    <name evidence="18" type="ORF">APY04_2598</name>
</gene>
<keyword evidence="8 15" id="KW-0819">tRNA processing</keyword>
<dbReference type="EMBL" id="LMTR01000074">
    <property type="protein sequence ID" value="KWT66011.1"/>
    <property type="molecule type" value="Genomic_DNA"/>
</dbReference>
<sequence>MILRPRKFKDLEKALGHRFRDQQLVEVALTHASMRGGKVHRSDNERLEFIGDRVLGLVIADKLIAQFPTANEGELARRFNRMVRGEACAHVARAIGVGQHLILSESEASSGGREKGTILADAMEALLGAVFLDSGFPAARSVVLHLWQDQDDVRPAAARPDAKSALQEWAQGRGLPLPEYTEIGRTGPDHAPSFTSEVRINGCAPAQGTGASKRAAEQAAAQTLLKREGVVAGAESDE</sequence>
<dbReference type="NCBIfam" id="TIGR02191">
    <property type="entry name" value="RNaseIII"/>
    <property type="match status" value="1"/>
</dbReference>
<keyword evidence="6 15" id="KW-0698">rRNA processing</keyword>
<dbReference type="GO" id="GO:0006397">
    <property type="term" value="P:mRNA processing"/>
    <property type="evidence" value="ECO:0007669"/>
    <property type="project" value="UniProtKB-UniRule"/>
</dbReference>
<evidence type="ECO:0000256" key="5">
    <source>
        <dbReference type="ARBA" id="ARBA00022490"/>
    </source>
</evidence>
<evidence type="ECO:0000256" key="10">
    <source>
        <dbReference type="ARBA" id="ARBA00022723"/>
    </source>
</evidence>
<dbReference type="InterPro" id="IPR000999">
    <property type="entry name" value="RNase_III_dom"/>
</dbReference>
<dbReference type="Pfam" id="PF00035">
    <property type="entry name" value="dsrm"/>
    <property type="match status" value="1"/>
</dbReference>
<evidence type="ECO:0000256" key="3">
    <source>
        <dbReference type="ARBA" id="ARBA00010183"/>
    </source>
</evidence>
<dbReference type="SMART" id="SM00535">
    <property type="entry name" value="RIBOc"/>
    <property type="match status" value="1"/>
</dbReference>
<feature type="binding site" evidence="15">
    <location>
        <position position="124"/>
    </location>
    <ligand>
        <name>Mg(2+)</name>
        <dbReference type="ChEBI" id="CHEBI:18420"/>
    </ligand>
</feature>
<keyword evidence="5 15" id="KW-0963">Cytoplasm</keyword>
<dbReference type="PATRIC" id="fig|121290.4.peg.1469"/>
<comment type="similarity">
    <text evidence="3">Belongs to the ribonuclease III family.</text>
</comment>
<reference evidence="18 19" key="1">
    <citation type="submission" date="2015-10" db="EMBL/GenBank/DDBJ databases">
        <title>Transcriptomic analysis of a linuron degrading triple-species bacterial consortium.</title>
        <authorList>
            <person name="Albers P."/>
        </authorList>
    </citation>
    <scope>NUCLEOTIDE SEQUENCE [LARGE SCALE GENOMIC DNA]</scope>
    <source>
        <strain evidence="18 19">WDL6</strain>
    </source>
</reference>
<dbReference type="CDD" id="cd00593">
    <property type="entry name" value="RIBOc"/>
    <property type="match status" value="1"/>
</dbReference>
<evidence type="ECO:0000256" key="9">
    <source>
        <dbReference type="ARBA" id="ARBA00022722"/>
    </source>
</evidence>
<dbReference type="GO" id="GO:0006364">
    <property type="term" value="P:rRNA processing"/>
    <property type="evidence" value="ECO:0007669"/>
    <property type="project" value="UniProtKB-UniRule"/>
</dbReference>
<evidence type="ECO:0000259" key="16">
    <source>
        <dbReference type="PROSITE" id="PS50137"/>
    </source>
</evidence>
<evidence type="ECO:0000256" key="14">
    <source>
        <dbReference type="ARBA" id="ARBA00022884"/>
    </source>
</evidence>
<keyword evidence="9 15" id="KW-0540">Nuclease</keyword>
<feature type="binding site" evidence="15">
    <location>
        <position position="121"/>
    </location>
    <ligand>
        <name>Mg(2+)</name>
        <dbReference type="ChEBI" id="CHEBI:18420"/>
    </ligand>
</feature>
<dbReference type="Pfam" id="PF14622">
    <property type="entry name" value="Ribonucleas_3_3"/>
    <property type="match status" value="1"/>
</dbReference>
<dbReference type="InterPro" id="IPR011907">
    <property type="entry name" value="RNase_III"/>
</dbReference>
<evidence type="ECO:0000256" key="1">
    <source>
        <dbReference type="ARBA" id="ARBA00000109"/>
    </source>
</evidence>
<keyword evidence="7 15" id="KW-0507">mRNA processing</keyword>
<feature type="domain" description="RNase III" evidence="17">
    <location>
        <begin position="8"/>
        <end position="135"/>
    </location>
</feature>
<dbReference type="PROSITE" id="PS50137">
    <property type="entry name" value="DS_RBD"/>
    <property type="match status" value="1"/>
</dbReference>
<dbReference type="CDD" id="cd10845">
    <property type="entry name" value="DSRM_RNAse_III_family"/>
    <property type="match status" value="1"/>
</dbReference>
<evidence type="ECO:0000256" key="13">
    <source>
        <dbReference type="ARBA" id="ARBA00022842"/>
    </source>
</evidence>
<dbReference type="Gene3D" id="1.10.1520.10">
    <property type="entry name" value="Ribonuclease III domain"/>
    <property type="match status" value="1"/>
</dbReference>
<dbReference type="GO" id="GO:0003725">
    <property type="term" value="F:double-stranded RNA binding"/>
    <property type="evidence" value="ECO:0007669"/>
    <property type="project" value="TreeGrafter"/>
</dbReference>
<evidence type="ECO:0000259" key="17">
    <source>
        <dbReference type="PROSITE" id="PS50142"/>
    </source>
</evidence>
<evidence type="ECO:0000313" key="18">
    <source>
        <dbReference type="EMBL" id="KWT66011.1"/>
    </source>
</evidence>
<feature type="active site" evidence="15">
    <location>
        <position position="124"/>
    </location>
</feature>
<dbReference type="HAMAP" id="MF_00104">
    <property type="entry name" value="RNase_III"/>
    <property type="match status" value="1"/>
</dbReference>
<feature type="binding site" evidence="15">
    <location>
        <position position="48"/>
    </location>
    <ligand>
        <name>Mg(2+)</name>
        <dbReference type="ChEBI" id="CHEBI:18420"/>
    </ligand>
</feature>
<evidence type="ECO:0000256" key="12">
    <source>
        <dbReference type="ARBA" id="ARBA00022801"/>
    </source>
</evidence>
<dbReference type="STRING" id="121290.APY04_2598"/>
<dbReference type="PANTHER" id="PTHR11207">
    <property type="entry name" value="RIBONUCLEASE III"/>
    <property type="match status" value="1"/>
</dbReference>
<comment type="function">
    <text evidence="15">Digests double-stranded RNA. Involved in the processing of primary rRNA transcript to yield the immediate precursors to the large and small rRNAs (23S and 16S). Processes some mRNAs, and tRNAs when they are encoded in the rRNA operon. Processes pre-crRNA and tracrRNA of type II CRISPR loci if present in the organism.</text>
</comment>
<keyword evidence="15" id="KW-0699">rRNA-binding</keyword>
<dbReference type="PANTHER" id="PTHR11207:SF0">
    <property type="entry name" value="RIBONUCLEASE 3"/>
    <property type="match status" value="1"/>
</dbReference>
<dbReference type="InterPro" id="IPR014720">
    <property type="entry name" value="dsRBD_dom"/>
</dbReference>
<comment type="cofactor">
    <cofactor evidence="15">
        <name>Mg(2+)</name>
        <dbReference type="ChEBI" id="CHEBI:18420"/>
    </cofactor>
</comment>
<name>A0A109BC09_HYPSL</name>
<keyword evidence="10 15" id="KW-0479">Metal-binding</keyword>
<accession>A0A109BC09</accession>
<dbReference type="GO" id="GO:0010468">
    <property type="term" value="P:regulation of gene expression"/>
    <property type="evidence" value="ECO:0007669"/>
    <property type="project" value="TreeGrafter"/>
</dbReference>
<dbReference type="SUPFAM" id="SSF54768">
    <property type="entry name" value="dsRNA-binding domain-like"/>
    <property type="match status" value="1"/>
</dbReference>
<dbReference type="GO" id="GO:0005737">
    <property type="term" value="C:cytoplasm"/>
    <property type="evidence" value="ECO:0007669"/>
    <property type="project" value="UniProtKB-SubCell"/>
</dbReference>
<dbReference type="FunFam" id="1.10.1520.10:FF:000001">
    <property type="entry name" value="Ribonuclease 3"/>
    <property type="match status" value="1"/>
</dbReference>
<evidence type="ECO:0000256" key="2">
    <source>
        <dbReference type="ARBA" id="ARBA00004496"/>
    </source>
</evidence>
<dbReference type="AlphaFoldDB" id="A0A109BC09"/>
<keyword evidence="12 15" id="KW-0378">Hydrolase</keyword>